<feature type="coiled-coil region" evidence="3">
    <location>
        <begin position="80"/>
        <end position="107"/>
    </location>
</feature>
<dbReference type="PANTHER" id="PTHR44019">
    <property type="entry name" value="WD REPEAT-CONTAINING PROTEIN 55"/>
    <property type="match status" value="1"/>
</dbReference>
<dbReference type="VEuPathDB" id="TrichDB:TVAG_320320"/>
<sequence>MDDLQQLKNKLTALKEQNQKKKTDIYQLQQQLFDYKENFSNLSKINKNDTEKIELMNQYIGLQHMISDVNVTIDHRTFCLNQMRTTLNAENKEIADRKKENDSIKEQIESNKKFLEHIEIQNKNLQNDDCFSHLADIDRITTQVPIKYKEVQYANEQLSQLQTEYTNLINQNDTEMNPHLLHTFQMCKKQSNFQLTCLSIGFDSQTLVSGSNEGNLTLVNFRDVTTPSVYKTAATPNTIKMHPNDPYCLISCDSGLIWKYDFYTSTLSQPFQIPSKTDFLDLDFSGRFVVASSSDRTLKVLDMTRQYLNTVPTPFLTNSIASSLDEIVFCGCNDGTLALFDTRQGKVTYKEKAHDQKILMLCLPIFGYEVYTIGGEGFLKCFDVRKIGTETVFDIDLGRDLGRTMAVSPCGKMICVTSDDNSFTIFDKNGKQNFRSPAGNAKIAALTCAENMVIAGNVNQSVQLWEI</sequence>
<dbReference type="InterPro" id="IPR019775">
    <property type="entry name" value="WD40_repeat_CS"/>
</dbReference>
<evidence type="ECO:0000256" key="2">
    <source>
        <dbReference type="ARBA" id="ARBA00022737"/>
    </source>
</evidence>
<dbReference type="SMR" id="A2FYW4"/>
<dbReference type="Gene3D" id="2.130.10.10">
    <property type="entry name" value="YVTN repeat-like/Quinoprotein amine dehydrogenase"/>
    <property type="match status" value="2"/>
</dbReference>
<dbReference type="KEGG" id="tva:4747579"/>
<name>A2FYW4_TRIV3</name>
<protein>
    <recommendedName>
        <fullName evidence="6">Anaphase-promoting complex subunit 4 WD40 domain-containing protein</fullName>
    </recommendedName>
</protein>
<dbReference type="Proteomes" id="UP000001542">
    <property type="component" value="Unassembled WGS sequence"/>
</dbReference>
<keyword evidence="1" id="KW-0853">WD repeat</keyword>
<dbReference type="AlphaFoldDB" id="A2FYW4"/>
<evidence type="ECO:0000256" key="3">
    <source>
        <dbReference type="SAM" id="Coils"/>
    </source>
</evidence>
<dbReference type="RefSeq" id="XP_001302834.1">
    <property type="nucleotide sequence ID" value="XM_001302833.1"/>
</dbReference>
<accession>A2FYW4</accession>
<organism evidence="4 5">
    <name type="scientific">Trichomonas vaginalis (strain ATCC PRA-98 / G3)</name>
    <dbReference type="NCBI Taxonomy" id="412133"/>
    <lineage>
        <taxon>Eukaryota</taxon>
        <taxon>Metamonada</taxon>
        <taxon>Parabasalia</taxon>
        <taxon>Trichomonadida</taxon>
        <taxon>Trichomonadidae</taxon>
        <taxon>Trichomonas</taxon>
    </lineage>
</organism>
<dbReference type="eggNOG" id="KOG0272">
    <property type="taxonomic scope" value="Eukaryota"/>
</dbReference>
<evidence type="ECO:0008006" key="6">
    <source>
        <dbReference type="Google" id="ProtNLM"/>
    </source>
</evidence>
<dbReference type="PROSITE" id="PS00678">
    <property type="entry name" value="WD_REPEATS_1"/>
    <property type="match status" value="1"/>
</dbReference>
<dbReference type="InterPro" id="IPR001680">
    <property type="entry name" value="WD40_rpt"/>
</dbReference>
<reference evidence="4" key="2">
    <citation type="journal article" date="2007" name="Science">
        <title>Draft genome sequence of the sexually transmitted pathogen Trichomonas vaginalis.</title>
        <authorList>
            <person name="Carlton J.M."/>
            <person name="Hirt R.P."/>
            <person name="Silva J.C."/>
            <person name="Delcher A.L."/>
            <person name="Schatz M."/>
            <person name="Zhao Q."/>
            <person name="Wortman J.R."/>
            <person name="Bidwell S.L."/>
            <person name="Alsmark U.C.M."/>
            <person name="Besteiro S."/>
            <person name="Sicheritz-Ponten T."/>
            <person name="Noel C.J."/>
            <person name="Dacks J.B."/>
            <person name="Foster P.G."/>
            <person name="Simillion C."/>
            <person name="Van de Peer Y."/>
            <person name="Miranda-Saavedra D."/>
            <person name="Barton G.J."/>
            <person name="Westrop G.D."/>
            <person name="Mueller S."/>
            <person name="Dessi D."/>
            <person name="Fiori P.L."/>
            <person name="Ren Q."/>
            <person name="Paulsen I."/>
            <person name="Zhang H."/>
            <person name="Bastida-Corcuera F.D."/>
            <person name="Simoes-Barbosa A."/>
            <person name="Brown M.T."/>
            <person name="Hayes R.D."/>
            <person name="Mukherjee M."/>
            <person name="Okumura C.Y."/>
            <person name="Schneider R."/>
            <person name="Smith A.J."/>
            <person name="Vanacova S."/>
            <person name="Villalvazo M."/>
            <person name="Haas B.J."/>
            <person name="Pertea M."/>
            <person name="Feldblyum T.V."/>
            <person name="Utterback T.R."/>
            <person name="Shu C.L."/>
            <person name="Osoegawa K."/>
            <person name="de Jong P.J."/>
            <person name="Hrdy I."/>
            <person name="Horvathova L."/>
            <person name="Zubacova Z."/>
            <person name="Dolezal P."/>
            <person name="Malik S.B."/>
            <person name="Logsdon J.M. Jr."/>
            <person name="Henze K."/>
            <person name="Gupta A."/>
            <person name="Wang C.C."/>
            <person name="Dunne R.L."/>
            <person name="Upcroft J.A."/>
            <person name="Upcroft P."/>
            <person name="White O."/>
            <person name="Salzberg S.L."/>
            <person name="Tang P."/>
            <person name="Chiu C.-H."/>
            <person name="Lee Y.-S."/>
            <person name="Embley T.M."/>
            <person name="Coombs G.H."/>
            <person name="Mottram J.C."/>
            <person name="Tachezy J."/>
            <person name="Fraser-Liggett C.M."/>
            <person name="Johnson P.J."/>
        </authorList>
    </citation>
    <scope>NUCLEOTIDE SEQUENCE [LARGE SCALE GENOMIC DNA]</scope>
    <source>
        <strain evidence="4">G3</strain>
    </source>
</reference>
<dbReference type="InParanoid" id="A2FYW4"/>
<dbReference type="VEuPathDB" id="TrichDB:TVAGG3_0366840"/>
<keyword evidence="3" id="KW-0175">Coiled coil</keyword>
<gene>
    <name evidence="4" type="ORF">TVAG_320320</name>
</gene>
<proteinExistence type="predicted"/>
<dbReference type="InterPro" id="IPR036322">
    <property type="entry name" value="WD40_repeat_dom_sf"/>
</dbReference>
<evidence type="ECO:0000313" key="4">
    <source>
        <dbReference type="EMBL" id="EAX89904.1"/>
    </source>
</evidence>
<dbReference type="PANTHER" id="PTHR44019:SF8">
    <property type="entry name" value="POC1 CENTRIOLAR PROTEIN HOMOLOG"/>
    <property type="match status" value="1"/>
</dbReference>
<evidence type="ECO:0000256" key="1">
    <source>
        <dbReference type="ARBA" id="ARBA00022574"/>
    </source>
</evidence>
<evidence type="ECO:0000313" key="5">
    <source>
        <dbReference type="Proteomes" id="UP000001542"/>
    </source>
</evidence>
<dbReference type="InterPro" id="IPR050505">
    <property type="entry name" value="WDR55/POC1"/>
</dbReference>
<dbReference type="SMART" id="SM00320">
    <property type="entry name" value="WD40"/>
    <property type="match status" value="6"/>
</dbReference>
<feature type="coiled-coil region" evidence="3">
    <location>
        <begin position="1"/>
        <end position="31"/>
    </location>
</feature>
<dbReference type="SUPFAM" id="SSF50978">
    <property type="entry name" value="WD40 repeat-like"/>
    <property type="match status" value="1"/>
</dbReference>
<dbReference type="EMBL" id="DS114155">
    <property type="protein sequence ID" value="EAX89904.1"/>
    <property type="molecule type" value="Genomic_DNA"/>
</dbReference>
<dbReference type="STRING" id="5722.A2FYW4"/>
<reference evidence="4" key="1">
    <citation type="submission" date="2006-10" db="EMBL/GenBank/DDBJ databases">
        <authorList>
            <person name="Amadeo P."/>
            <person name="Zhao Q."/>
            <person name="Wortman J."/>
            <person name="Fraser-Liggett C."/>
            <person name="Carlton J."/>
        </authorList>
    </citation>
    <scope>NUCLEOTIDE SEQUENCE</scope>
    <source>
        <strain evidence="4">G3</strain>
    </source>
</reference>
<keyword evidence="5" id="KW-1185">Reference proteome</keyword>
<keyword evidence="2" id="KW-0677">Repeat</keyword>
<dbReference type="InterPro" id="IPR015943">
    <property type="entry name" value="WD40/YVTN_repeat-like_dom_sf"/>
</dbReference>